<keyword evidence="4" id="KW-1185">Reference proteome</keyword>
<evidence type="ECO:0000313" key="2">
    <source>
        <dbReference type="EMBL" id="CAF1471588.1"/>
    </source>
</evidence>
<feature type="transmembrane region" description="Helical" evidence="1">
    <location>
        <begin position="252"/>
        <end position="272"/>
    </location>
</feature>
<evidence type="ECO:0000313" key="3">
    <source>
        <dbReference type="EMBL" id="CAF1645183.1"/>
    </source>
</evidence>
<evidence type="ECO:0000313" key="4">
    <source>
        <dbReference type="Proteomes" id="UP000663870"/>
    </source>
</evidence>
<dbReference type="EMBL" id="CAJNOL010009728">
    <property type="protein sequence ID" value="CAF1645183.1"/>
    <property type="molecule type" value="Genomic_DNA"/>
</dbReference>
<organism evidence="3 4">
    <name type="scientific">Rotaria sordida</name>
    <dbReference type="NCBI Taxonomy" id="392033"/>
    <lineage>
        <taxon>Eukaryota</taxon>
        <taxon>Metazoa</taxon>
        <taxon>Spiralia</taxon>
        <taxon>Gnathifera</taxon>
        <taxon>Rotifera</taxon>
        <taxon>Eurotatoria</taxon>
        <taxon>Bdelloidea</taxon>
        <taxon>Philodinida</taxon>
        <taxon>Philodinidae</taxon>
        <taxon>Rotaria</taxon>
    </lineage>
</organism>
<feature type="transmembrane region" description="Helical" evidence="1">
    <location>
        <begin position="190"/>
        <end position="211"/>
    </location>
</feature>
<keyword evidence="1" id="KW-0472">Membrane</keyword>
<comment type="caution">
    <text evidence="3">The sequence shown here is derived from an EMBL/GenBank/DDBJ whole genome shotgun (WGS) entry which is preliminary data.</text>
</comment>
<evidence type="ECO:0008006" key="5">
    <source>
        <dbReference type="Google" id="ProtNLM"/>
    </source>
</evidence>
<protein>
    <recommendedName>
        <fullName evidence="5">F-box domain-containing protein</fullName>
    </recommendedName>
</protein>
<gene>
    <name evidence="3" type="ORF">JXQ802_LOCUS53771</name>
    <name evidence="2" type="ORF">PYM288_LOCUS37363</name>
</gene>
<sequence>MSIHTHLEDLSNEIFFEIFDYLHALDILTGFTSLNQRISSILQSIPFRIIIPHNYCRRQIDFLSYYLTFHAHQVISLEIHDIILDYSSVINLLFNRHNFINLQSCIFTSINSSTKFENVFKQIQSLNRLVRFSLLDPYFNLNGKDKCDLTRMMLMHKSSSLHSIILGYCYDYLDISNYTSISSNLTSLHLRLYCTSSTVILFLVLSIFRVCHGIRHLGLRIEQKYSVENNNVNVPSLKLSLNDKDYPILSKLVSFNLIVCIICDIYSIAYILRCMPNLNRFNFLLATRMKTLHYYRKLFNGYVWEQIVKHYVPCLSNFEFHMSIWKSYSKLNLDFIVNSFQYFVRKYSNWNMIIDRWNLVSETPEEFVMLRTFNYCKNKSSVKILIPYINSGSYETLSTTTIKDHHHLFYSDIRDLRVFFTKTTSNITWSSPLYTKVNYLFIQMGIILYSSLWNRLLNTVISHETTDDEAQQHVTYLSCLVDLSNITELEFSSKYRTYQWKSIQLILQACPNVIGIRISTRLLMLSKLIDNPILIPIFKQIKMMKLIRDKIYFPSNFASKFVQRFPSLNDIELQVFSFDNCVSIINIFLTYLENLYYVKINYSQDTLFDDPFSRDYIIKNRRRSFPGNIVDEEKVIVKNNGEVIQIWLI</sequence>
<dbReference type="EMBL" id="CAJNOH010008049">
    <property type="protein sequence ID" value="CAF1471588.1"/>
    <property type="molecule type" value="Genomic_DNA"/>
</dbReference>
<dbReference type="Proteomes" id="UP000663854">
    <property type="component" value="Unassembled WGS sequence"/>
</dbReference>
<name>A0A816E798_9BILA</name>
<dbReference type="Proteomes" id="UP000663870">
    <property type="component" value="Unassembled WGS sequence"/>
</dbReference>
<reference evidence="3" key="1">
    <citation type="submission" date="2021-02" db="EMBL/GenBank/DDBJ databases">
        <authorList>
            <person name="Nowell W R."/>
        </authorList>
    </citation>
    <scope>NUCLEOTIDE SEQUENCE</scope>
</reference>
<keyword evidence="1" id="KW-0812">Transmembrane</keyword>
<dbReference type="AlphaFoldDB" id="A0A816E798"/>
<keyword evidence="1" id="KW-1133">Transmembrane helix</keyword>
<accession>A0A816E798</accession>
<proteinExistence type="predicted"/>
<evidence type="ECO:0000256" key="1">
    <source>
        <dbReference type="SAM" id="Phobius"/>
    </source>
</evidence>